<accession>A0A521FAF5</accession>
<dbReference type="InterPro" id="IPR034660">
    <property type="entry name" value="DinB/YfiT-like"/>
</dbReference>
<dbReference type="Pfam" id="PF12867">
    <property type="entry name" value="DinB_2"/>
    <property type="match status" value="1"/>
</dbReference>
<reference evidence="2 3" key="1">
    <citation type="submission" date="2017-05" db="EMBL/GenBank/DDBJ databases">
        <authorList>
            <person name="Varghese N."/>
            <person name="Submissions S."/>
        </authorList>
    </citation>
    <scope>NUCLEOTIDE SEQUENCE [LARGE SCALE GENOMIC DNA]</scope>
    <source>
        <strain evidence="2 3">DSM 45474</strain>
    </source>
</reference>
<keyword evidence="3" id="KW-1185">Reference proteome</keyword>
<proteinExistence type="predicted"/>
<dbReference type="Proteomes" id="UP000315636">
    <property type="component" value="Unassembled WGS sequence"/>
</dbReference>
<sequence length="152" mass="17500">MEQLQYKPHPDQWSLGQMYNHLIQISLNMQFPAINQCLSNEAECEEEKTEAGVRVFQNGSFPPIKIKLSDRLVPDFTPAQPESKEELVSGLKKVLEQANEKIDRISSTPHTGKVAHPRFGALNVQEWFQLGEMHFRHHLRQKKELDQILGLS</sequence>
<dbReference type="AlphaFoldDB" id="A0A521FAF5"/>
<protein>
    <submittedName>
        <fullName evidence="2">DinB superfamily protein</fullName>
    </submittedName>
</protein>
<dbReference type="EMBL" id="FXTI01000015">
    <property type="protein sequence ID" value="SMO93163.1"/>
    <property type="molecule type" value="Genomic_DNA"/>
</dbReference>
<organism evidence="2 3">
    <name type="scientific">Melghirimyces algeriensis</name>
    <dbReference type="NCBI Taxonomy" id="910412"/>
    <lineage>
        <taxon>Bacteria</taxon>
        <taxon>Bacillati</taxon>
        <taxon>Bacillota</taxon>
        <taxon>Bacilli</taxon>
        <taxon>Bacillales</taxon>
        <taxon>Thermoactinomycetaceae</taxon>
        <taxon>Melghirimyces</taxon>
    </lineage>
</organism>
<evidence type="ECO:0000313" key="3">
    <source>
        <dbReference type="Proteomes" id="UP000315636"/>
    </source>
</evidence>
<name>A0A521FAF5_9BACL</name>
<dbReference type="Gene3D" id="1.20.120.450">
    <property type="entry name" value="dinb family like domain"/>
    <property type="match status" value="1"/>
</dbReference>
<dbReference type="InterPro" id="IPR024775">
    <property type="entry name" value="DinB-like"/>
</dbReference>
<feature type="domain" description="DinB-like" evidence="1">
    <location>
        <begin position="2"/>
        <end position="141"/>
    </location>
</feature>
<dbReference type="SUPFAM" id="SSF109854">
    <property type="entry name" value="DinB/YfiT-like putative metalloenzymes"/>
    <property type="match status" value="1"/>
</dbReference>
<evidence type="ECO:0000313" key="2">
    <source>
        <dbReference type="EMBL" id="SMO93163.1"/>
    </source>
</evidence>
<gene>
    <name evidence="2" type="ORF">SAMN06264849_11554</name>
</gene>
<evidence type="ECO:0000259" key="1">
    <source>
        <dbReference type="Pfam" id="PF12867"/>
    </source>
</evidence>